<reference evidence="1" key="1">
    <citation type="journal article" date="2014" name="Int. J. Syst. Evol. Microbiol.">
        <title>Complete genome of a new Firmicutes species belonging to the dominant human colonic microbiota ('Ruminococcus bicirculans') reveals two chromosomes and a selective capacity to utilize plant glucans.</title>
        <authorList>
            <consortium name="NISC Comparative Sequencing Program"/>
            <person name="Wegmann U."/>
            <person name="Louis P."/>
            <person name="Goesmann A."/>
            <person name="Henrissat B."/>
            <person name="Duncan S.H."/>
            <person name="Flint H.J."/>
        </authorList>
    </citation>
    <scope>NUCLEOTIDE SEQUENCE</scope>
    <source>
        <strain evidence="1">CGMCC 1.15644</strain>
    </source>
</reference>
<sequence>MIFDKTAFWSSAVSIDQQFLNEIKRCLILAPHPDDESLACGGLIQSLIQRGCDVRVILNTDGSQSHHSATYPSDRLAELRYTEMITALGFLGLSQDKLSGYQSKDSAMPAKGEDGFEALSIKLHADLSSFLPQLILVPYELDPHRDHRATFQLLFAALKNVTNYKPTIWEYPIWLYENASENDIPKLEAGELKFLEIKDNLSQKNKAIHAHQSQTTQLIHDDPTGFMLSEEMIGNFLTGKEYFMQRKKTNPANTLSKDYFEQLYSTHSDPWSFETSVYEKDKYAATVAAIPNGQYERALEIGCSIGVLTQMLSTKCQHLISMDISEIALEKARSRMKDQEDVTFLHGGIPMDYPEGNFNLIVMSEVGYYLSKEDLLKARELITNSLSPHGVLVLVHWTHFVADYPLSGDEVHHCFADADLSHIKGDRKADYRLDVFRKQG</sequence>
<dbReference type="OrthoDB" id="9790023at2"/>
<dbReference type="Proteomes" id="UP000622648">
    <property type="component" value="Unassembled WGS sequence"/>
</dbReference>
<evidence type="ECO:0000313" key="3">
    <source>
        <dbReference type="Proteomes" id="UP000295684"/>
    </source>
</evidence>
<reference evidence="4" key="2">
    <citation type="journal article" date="2019" name="Int. J. Syst. Evol. Microbiol.">
        <title>The Global Catalogue of Microorganisms (GCM) 10K type strain sequencing project: providing services to taxonomists for standard genome sequencing and annotation.</title>
        <authorList>
            <consortium name="The Broad Institute Genomics Platform"/>
            <consortium name="The Broad Institute Genome Sequencing Center for Infectious Disease"/>
            <person name="Wu L."/>
            <person name="Ma J."/>
        </authorList>
    </citation>
    <scope>NUCLEOTIDE SEQUENCE [LARGE SCALE GENOMIC DNA]</scope>
    <source>
        <strain evidence="4">CGMCC 1.15644</strain>
    </source>
</reference>
<dbReference type="CDD" id="cd02440">
    <property type="entry name" value="AdoMet_MTases"/>
    <property type="match status" value="1"/>
</dbReference>
<dbReference type="SUPFAM" id="SSF102588">
    <property type="entry name" value="LmbE-like"/>
    <property type="match status" value="1"/>
</dbReference>
<name>A0A4R2H7T5_9SPHI</name>
<dbReference type="Pfam" id="PF05401">
    <property type="entry name" value="NodS"/>
    <property type="match status" value="1"/>
</dbReference>
<dbReference type="Pfam" id="PF02585">
    <property type="entry name" value="PIG-L"/>
    <property type="match status" value="1"/>
</dbReference>
<dbReference type="Gene3D" id="3.40.50.10320">
    <property type="entry name" value="LmbE-like"/>
    <property type="match status" value="1"/>
</dbReference>
<reference evidence="1" key="4">
    <citation type="submission" date="2024-05" db="EMBL/GenBank/DDBJ databases">
        <authorList>
            <person name="Sun Q."/>
            <person name="Zhou Y."/>
        </authorList>
    </citation>
    <scope>NUCLEOTIDE SEQUENCE</scope>
    <source>
        <strain evidence="1">CGMCC 1.15644</strain>
    </source>
</reference>
<proteinExistence type="predicted"/>
<dbReference type="SUPFAM" id="SSF53335">
    <property type="entry name" value="S-adenosyl-L-methionine-dependent methyltransferases"/>
    <property type="match status" value="1"/>
</dbReference>
<dbReference type="PANTHER" id="PTHR12993">
    <property type="entry name" value="N-ACETYLGLUCOSAMINYL-PHOSPHATIDYLINOSITOL DE-N-ACETYLASE-RELATED"/>
    <property type="match status" value="1"/>
</dbReference>
<evidence type="ECO:0000313" key="4">
    <source>
        <dbReference type="Proteomes" id="UP000622648"/>
    </source>
</evidence>
<dbReference type="GO" id="GO:0016811">
    <property type="term" value="F:hydrolase activity, acting on carbon-nitrogen (but not peptide) bonds, in linear amides"/>
    <property type="evidence" value="ECO:0007669"/>
    <property type="project" value="TreeGrafter"/>
</dbReference>
<dbReference type="EMBL" id="BMJO01000006">
    <property type="protein sequence ID" value="GGE65271.1"/>
    <property type="molecule type" value="Genomic_DNA"/>
</dbReference>
<dbReference type="InterPro" id="IPR024078">
    <property type="entry name" value="LmbE-like_dom_sf"/>
</dbReference>
<reference evidence="2 3" key="3">
    <citation type="submission" date="2019-03" db="EMBL/GenBank/DDBJ databases">
        <title>Genomic Encyclopedia of Type Strains, Phase IV (KMG-IV): sequencing the most valuable type-strain genomes for metagenomic binning, comparative biology and taxonomic classification.</title>
        <authorList>
            <person name="Goeker M."/>
        </authorList>
    </citation>
    <scope>NUCLEOTIDE SEQUENCE [LARGE SCALE GENOMIC DNA]</scope>
    <source>
        <strain evidence="2 3">DSM 103236</strain>
    </source>
</reference>
<dbReference type="GO" id="GO:0009312">
    <property type="term" value="P:oligosaccharide biosynthetic process"/>
    <property type="evidence" value="ECO:0007669"/>
    <property type="project" value="InterPro"/>
</dbReference>
<dbReference type="AlphaFoldDB" id="A0A4R2H7T5"/>
<dbReference type="GO" id="GO:0008757">
    <property type="term" value="F:S-adenosylmethionine-dependent methyltransferase activity"/>
    <property type="evidence" value="ECO:0007669"/>
    <property type="project" value="InterPro"/>
</dbReference>
<dbReference type="PANTHER" id="PTHR12993:SF29">
    <property type="entry name" value="BLR3841 PROTEIN"/>
    <property type="match status" value="1"/>
</dbReference>
<dbReference type="InterPro" id="IPR008715">
    <property type="entry name" value="SAM-MeTfrase_NodS-like"/>
</dbReference>
<dbReference type="Proteomes" id="UP000295684">
    <property type="component" value="Unassembled WGS sequence"/>
</dbReference>
<comment type="caution">
    <text evidence="2">The sequence shown here is derived from an EMBL/GenBank/DDBJ whole genome shotgun (WGS) entry which is preliminary data.</text>
</comment>
<gene>
    <name evidence="2" type="ORF">EV200_106175</name>
    <name evidence="1" type="ORF">GCM10011413_34680</name>
</gene>
<dbReference type="InterPro" id="IPR029063">
    <property type="entry name" value="SAM-dependent_MTases_sf"/>
</dbReference>
<dbReference type="InterPro" id="IPR003737">
    <property type="entry name" value="GlcNAc_PI_deacetylase-related"/>
</dbReference>
<dbReference type="RefSeq" id="WP_132534457.1">
    <property type="nucleotide sequence ID" value="NZ_BMJO01000006.1"/>
</dbReference>
<keyword evidence="4" id="KW-1185">Reference proteome</keyword>
<evidence type="ECO:0000313" key="2">
    <source>
        <dbReference type="EMBL" id="TCO22533.1"/>
    </source>
</evidence>
<accession>A0A4R2H7T5</accession>
<dbReference type="EMBL" id="SLWO01000006">
    <property type="protein sequence ID" value="TCO22533.1"/>
    <property type="molecule type" value="Genomic_DNA"/>
</dbReference>
<dbReference type="Gene3D" id="3.40.50.150">
    <property type="entry name" value="Vaccinia Virus protein VP39"/>
    <property type="match status" value="1"/>
</dbReference>
<evidence type="ECO:0000313" key="1">
    <source>
        <dbReference type="EMBL" id="GGE65271.1"/>
    </source>
</evidence>
<protein>
    <submittedName>
        <fullName evidence="2">LmbE family N-acetylglucosaminyl deacetylase</fullName>
    </submittedName>
</protein>
<organism evidence="2 3">
    <name type="scientific">Pedobacter psychrotolerans</name>
    <dbReference type="NCBI Taxonomy" id="1843235"/>
    <lineage>
        <taxon>Bacteria</taxon>
        <taxon>Pseudomonadati</taxon>
        <taxon>Bacteroidota</taxon>
        <taxon>Sphingobacteriia</taxon>
        <taxon>Sphingobacteriales</taxon>
        <taxon>Sphingobacteriaceae</taxon>
        <taxon>Pedobacter</taxon>
    </lineage>
</organism>